<comment type="caution">
    <text evidence="1">The sequence shown here is derived from an EMBL/GenBank/DDBJ whole genome shotgun (WGS) entry which is preliminary data.</text>
</comment>
<reference evidence="1" key="1">
    <citation type="submission" date="2023-05" db="EMBL/GenBank/DDBJ databases">
        <title>Nepenthes gracilis genome sequencing.</title>
        <authorList>
            <person name="Fukushima K."/>
        </authorList>
    </citation>
    <scope>NUCLEOTIDE SEQUENCE</scope>
    <source>
        <strain evidence="1">SING2019-196</strain>
    </source>
</reference>
<dbReference type="AlphaFoldDB" id="A0AAD3Y8H3"/>
<dbReference type="Proteomes" id="UP001279734">
    <property type="component" value="Unassembled WGS sequence"/>
</dbReference>
<sequence>MMPYQYLVAVVSSNSVCCCSNVGVLYHGIHGFSMDVQLARNLAVAAPDVNRRSSSYVCDDAELRFLVQEMQFYLLLILWCPLWLISVEVGGSSSVGPLNSGALDAGAVTDAPPVLSLGCSAQSPSFSLPTEPLLLLDAPASNSQCQNAAPDSCPKGVSWASVV</sequence>
<keyword evidence="2" id="KW-1185">Reference proteome</keyword>
<accession>A0AAD3Y8H3</accession>
<name>A0AAD3Y8H3_NEPGR</name>
<organism evidence="1 2">
    <name type="scientific">Nepenthes gracilis</name>
    <name type="common">Slender pitcher plant</name>
    <dbReference type="NCBI Taxonomy" id="150966"/>
    <lineage>
        <taxon>Eukaryota</taxon>
        <taxon>Viridiplantae</taxon>
        <taxon>Streptophyta</taxon>
        <taxon>Embryophyta</taxon>
        <taxon>Tracheophyta</taxon>
        <taxon>Spermatophyta</taxon>
        <taxon>Magnoliopsida</taxon>
        <taxon>eudicotyledons</taxon>
        <taxon>Gunneridae</taxon>
        <taxon>Pentapetalae</taxon>
        <taxon>Caryophyllales</taxon>
        <taxon>Nepenthaceae</taxon>
        <taxon>Nepenthes</taxon>
    </lineage>
</organism>
<proteinExistence type="predicted"/>
<gene>
    <name evidence="1" type="ORF">Nepgr_033569</name>
</gene>
<evidence type="ECO:0000313" key="1">
    <source>
        <dbReference type="EMBL" id="GMH31725.1"/>
    </source>
</evidence>
<protein>
    <submittedName>
        <fullName evidence="1">Uncharacterized protein</fullName>
    </submittedName>
</protein>
<evidence type="ECO:0000313" key="2">
    <source>
        <dbReference type="Proteomes" id="UP001279734"/>
    </source>
</evidence>
<dbReference type="EMBL" id="BSYO01000040">
    <property type="protein sequence ID" value="GMH31725.1"/>
    <property type="molecule type" value="Genomic_DNA"/>
</dbReference>